<dbReference type="GO" id="GO:0005737">
    <property type="term" value="C:cytoplasm"/>
    <property type="evidence" value="ECO:0007669"/>
    <property type="project" value="UniProtKB-SubCell"/>
</dbReference>
<comment type="subcellular location">
    <subcellularLocation>
        <location evidence="2">Cytoplasm</location>
    </subcellularLocation>
</comment>
<dbReference type="EMBL" id="AP035881">
    <property type="protein sequence ID" value="BFP49254.1"/>
    <property type="molecule type" value="Genomic_DNA"/>
</dbReference>
<keyword evidence="2" id="KW-0996">Nickel insertion</keyword>
<keyword evidence="1 2" id="KW-0143">Chaperone</keyword>
<name>A0AB33K727_9ACTN</name>
<dbReference type="InterPro" id="IPR002669">
    <property type="entry name" value="UreD"/>
</dbReference>
<evidence type="ECO:0000313" key="3">
    <source>
        <dbReference type="EMBL" id="BFP49254.1"/>
    </source>
</evidence>
<comment type="similarity">
    <text evidence="2">Belongs to the UreD family.</text>
</comment>
<gene>
    <name evidence="2" type="primary">ureD</name>
    <name evidence="3" type="ORF">KCMC57_56220</name>
</gene>
<dbReference type="RefSeq" id="WP_407991385.1">
    <property type="nucleotide sequence ID" value="NZ_AP035881.2"/>
</dbReference>
<comment type="function">
    <text evidence="2">Required for maturation of urease via the functional incorporation of the urease nickel metallocenter.</text>
</comment>
<reference evidence="3" key="1">
    <citation type="submission" date="2024-07" db="EMBL/GenBank/DDBJ databases">
        <title>Complete genome sequences of cellulolytic bacteria, Kitasatospora sp. CMC57 and Streptomyces sp. CMC78, isolated from Japanese agricultural soil.</title>
        <authorList>
            <person name="Hashimoto T."/>
            <person name="Ito M."/>
            <person name="Iwamoto M."/>
            <person name="Fukahori D."/>
            <person name="Shoda T."/>
            <person name="Sakoda M."/>
            <person name="Morohoshi T."/>
            <person name="Mitsuboshi M."/>
            <person name="Nishizawa T."/>
        </authorList>
    </citation>
    <scope>NUCLEOTIDE SEQUENCE</scope>
    <source>
        <strain evidence="3">CMC57</strain>
    </source>
</reference>
<dbReference type="GO" id="GO:0016151">
    <property type="term" value="F:nickel cation binding"/>
    <property type="evidence" value="ECO:0007669"/>
    <property type="project" value="UniProtKB-UniRule"/>
</dbReference>
<evidence type="ECO:0000256" key="2">
    <source>
        <dbReference type="HAMAP-Rule" id="MF_01384"/>
    </source>
</evidence>
<evidence type="ECO:0000256" key="1">
    <source>
        <dbReference type="ARBA" id="ARBA00023186"/>
    </source>
</evidence>
<dbReference type="Pfam" id="PF01774">
    <property type="entry name" value="UreD"/>
    <property type="match status" value="1"/>
</dbReference>
<proteinExistence type="inferred from homology"/>
<dbReference type="AlphaFoldDB" id="A0AB33K727"/>
<sequence>MTTAVAAAARVTAEPDGRGSTALPELAGGGPFALRRTLGAAPGAHVVLIGSLAAPLGGDRLAVHAEVRPGAELRITSAAATISLPGPEAAWLEQRLTVGEGALLDWSPEPVIAAAGSHLVLTTRIELAAGARLRYREEQVLGRLHDWTRGAGPGRLTSRLTVRQAGRVILDQQTDLGPGAPGWDGPACLGGHRAVGQLLTIGLSAPAAPEEGRDAVLMRLPGEEVNLLTALAPDALVLRRLLAG</sequence>
<protein>
    <recommendedName>
        <fullName evidence="2">Urease accessory protein UreD</fullName>
    </recommendedName>
</protein>
<keyword evidence="2" id="KW-0963">Cytoplasm</keyword>
<accession>A0AB33K727</accession>
<dbReference type="HAMAP" id="MF_01384">
    <property type="entry name" value="UreD"/>
    <property type="match status" value="1"/>
</dbReference>
<comment type="subunit">
    <text evidence="2">UreD, UreF and UreG form a complex that acts as a GTP-hydrolysis-dependent molecular chaperone, activating the urease apoprotein by helping to assemble the nickel containing metallocenter of UreC. The UreE protein probably delivers the nickel.</text>
</comment>
<organism evidence="3">
    <name type="scientific">Kitasatospora sp. CMC57</name>
    <dbReference type="NCBI Taxonomy" id="3231513"/>
    <lineage>
        <taxon>Bacteria</taxon>
        <taxon>Bacillati</taxon>
        <taxon>Actinomycetota</taxon>
        <taxon>Actinomycetes</taxon>
        <taxon>Kitasatosporales</taxon>
        <taxon>Streptomycetaceae</taxon>
        <taxon>Kitasatospora</taxon>
    </lineage>
</organism>